<organism evidence="9 10">
    <name type="scientific">Candidatus Reconcilbacillus cellulovorans</name>
    <dbReference type="NCBI Taxonomy" id="1906605"/>
    <lineage>
        <taxon>Bacteria</taxon>
        <taxon>Bacillati</taxon>
        <taxon>Bacillota</taxon>
        <taxon>Bacilli</taxon>
        <taxon>Bacillales</taxon>
        <taxon>Paenibacillaceae</taxon>
        <taxon>Candidatus Reconcilbacillus</taxon>
    </lineage>
</organism>
<evidence type="ECO:0000256" key="3">
    <source>
        <dbReference type="ARBA" id="ARBA00022643"/>
    </source>
</evidence>
<evidence type="ECO:0000313" key="10">
    <source>
        <dbReference type="Proteomes" id="UP000243688"/>
    </source>
</evidence>
<dbReference type="NCBIfam" id="NF004685">
    <property type="entry name" value="PRK06029.1"/>
    <property type="match status" value="1"/>
</dbReference>
<dbReference type="InterPro" id="IPR004507">
    <property type="entry name" value="UbiX-like"/>
</dbReference>
<keyword evidence="3 7" id="KW-0288">FMN</keyword>
<dbReference type="EMBL" id="MOXJ01000001">
    <property type="protein sequence ID" value="PDO11698.1"/>
    <property type="molecule type" value="Genomic_DNA"/>
</dbReference>
<comment type="caution">
    <text evidence="9">The sequence shown here is derived from an EMBL/GenBank/DDBJ whole genome shotgun (WGS) entry which is preliminary data.</text>
</comment>
<comment type="similarity">
    <text evidence="6 7">Belongs to the UbiX/PAD1 family.</text>
</comment>
<feature type="domain" description="Flavoprotein" evidence="8">
    <location>
        <begin position="6"/>
        <end position="185"/>
    </location>
</feature>
<proteinExistence type="inferred from homology"/>
<feature type="binding site" evidence="7">
    <location>
        <position position="165"/>
    </location>
    <ligand>
        <name>dimethylallyl phosphate</name>
        <dbReference type="ChEBI" id="CHEBI:88052"/>
    </ligand>
</feature>
<keyword evidence="1 7" id="KW-0637">Prenyltransferase</keyword>
<dbReference type="NCBIfam" id="TIGR00421">
    <property type="entry name" value="ubiX_pad"/>
    <property type="match status" value="1"/>
</dbReference>
<keyword evidence="2 7" id="KW-0285">Flavoprotein</keyword>
<name>A0A2A6E307_9BACL</name>
<evidence type="ECO:0000256" key="6">
    <source>
        <dbReference type="ARBA" id="ARBA00060793"/>
    </source>
</evidence>
<keyword evidence="4 7" id="KW-0808">Transferase</keyword>
<comment type="function">
    <text evidence="7">Flavin prenyltransferase that catalyzes the synthesis of the prenylated FMN cofactor (prenyl-FMN) for 4-hydroxy-3-polyprenylbenzoic acid decarboxylase UbiD. The prenyltransferase is metal-independent and links a dimethylallyl moiety from dimethylallyl monophosphate (DMAP) to the flavin N5 and C6 atoms of FMN.</text>
</comment>
<dbReference type="GO" id="GO:0106141">
    <property type="term" value="F:flavin prenyltransferase activity"/>
    <property type="evidence" value="ECO:0007669"/>
    <property type="project" value="UniProtKB-EC"/>
</dbReference>
<evidence type="ECO:0000256" key="1">
    <source>
        <dbReference type="ARBA" id="ARBA00022602"/>
    </source>
</evidence>
<reference evidence="9 10" key="1">
    <citation type="submission" date="2016-12" db="EMBL/GenBank/DDBJ databases">
        <title>Candidatus Reconcilibacillus cellulovorans genome.</title>
        <authorList>
            <person name="Kolinko S."/>
            <person name="Wu Y.-W."/>
            <person name="Tachea F."/>
            <person name="Denzel E."/>
            <person name="Hiras J."/>
            <person name="Baecker N."/>
            <person name="Chan L.J."/>
            <person name="Eichorst S.A."/>
            <person name="Frey D."/>
            <person name="Adams P.D."/>
            <person name="Pray T."/>
            <person name="Tanjore D."/>
            <person name="Petzold C.J."/>
            <person name="Gladden J.M."/>
            <person name="Simmons B.A."/>
            <person name="Singer S.W."/>
        </authorList>
    </citation>
    <scope>NUCLEOTIDE SEQUENCE [LARGE SCALE GENOMIC DNA]</scope>
    <source>
        <strain evidence="9">JTherm</strain>
    </source>
</reference>
<comment type="catalytic activity">
    <reaction evidence="5 7">
        <text>dimethylallyl phosphate + FMNH2 = prenylated FMNH2 + phosphate</text>
        <dbReference type="Rhea" id="RHEA:37743"/>
        <dbReference type="ChEBI" id="CHEBI:43474"/>
        <dbReference type="ChEBI" id="CHEBI:57618"/>
        <dbReference type="ChEBI" id="CHEBI:87467"/>
        <dbReference type="ChEBI" id="CHEBI:88052"/>
        <dbReference type="EC" id="2.5.1.129"/>
    </reaction>
</comment>
<feature type="binding site" evidence="7">
    <location>
        <begin position="100"/>
        <end position="103"/>
    </location>
    <ligand>
        <name>FMN</name>
        <dbReference type="ChEBI" id="CHEBI:58210"/>
    </ligand>
</feature>
<dbReference type="GO" id="GO:0016831">
    <property type="term" value="F:carboxy-lyase activity"/>
    <property type="evidence" value="ECO:0007669"/>
    <property type="project" value="TreeGrafter"/>
</dbReference>
<dbReference type="SUPFAM" id="SSF52507">
    <property type="entry name" value="Homo-oligomeric flavin-containing Cys decarboxylases, HFCD"/>
    <property type="match status" value="1"/>
</dbReference>
<dbReference type="Proteomes" id="UP000243688">
    <property type="component" value="Unassembled WGS sequence"/>
</dbReference>
<dbReference type="HAMAP" id="MF_01984">
    <property type="entry name" value="ubiX_pad"/>
    <property type="match status" value="1"/>
</dbReference>
<evidence type="ECO:0000256" key="5">
    <source>
        <dbReference type="ARBA" id="ARBA00050612"/>
    </source>
</evidence>
<feature type="binding site" evidence="7">
    <location>
        <begin position="13"/>
        <end position="15"/>
    </location>
    <ligand>
        <name>FMN</name>
        <dbReference type="ChEBI" id="CHEBI:58210"/>
    </ligand>
</feature>
<gene>
    <name evidence="7" type="primary">ubiX</name>
    <name evidence="9" type="ORF">BLM47_00865</name>
</gene>
<sequence length="204" mass="22653">MSAKPRWIVGMTGASGAIYGVRLVEQLLDRGVFVDLVVTDAGWRVLQEELGWNPARRREELRRAFGDDRGRWTLHAIRDFGAPIASGSVPTEGMVVVPCSMGTLSGIARSASDNLLERAADVVLKEGRRLILVPRETPLHAVHLELMLALSRLGARIVPAMPAFYHRPRTLDDLVDFMVGKLLDQMGFDHDLFRRWGEANGDEA</sequence>
<accession>A0A2A6E307</accession>
<evidence type="ECO:0000256" key="7">
    <source>
        <dbReference type="HAMAP-Rule" id="MF_01984"/>
    </source>
</evidence>
<dbReference type="Pfam" id="PF02441">
    <property type="entry name" value="Flavoprotein"/>
    <property type="match status" value="1"/>
</dbReference>
<comment type="caution">
    <text evidence="7">Lacks conserved residue(s) required for the propagation of feature annotation.</text>
</comment>
<feature type="binding site" evidence="7">
    <location>
        <position position="181"/>
    </location>
    <ligand>
        <name>dimethylallyl phosphate</name>
        <dbReference type="ChEBI" id="CHEBI:88052"/>
    </ligand>
</feature>
<dbReference type="InterPro" id="IPR036551">
    <property type="entry name" value="Flavin_trans-like"/>
</dbReference>
<dbReference type="FunFam" id="3.40.50.1950:FF:000001">
    <property type="entry name" value="Flavin prenyltransferase UbiX"/>
    <property type="match status" value="1"/>
</dbReference>
<evidence type="ECO:0000256" key="4">
    <source>
        <dbReference type="ARBA" id="ARBA00022679"/>
    </source>
</evidence>
<feature type="binding site" evidence="7">
    <location>
        <position position="39"/>
    </location>
    <ligand>
        <name>FMN</name>
        <dbReference type="ChEBI" id="CHEBI:58210"/>
    </ligand>
</feature>
<dbReference type="InterPro" id="IPR003382">
    <property type="entry name" value="Flavoprotein"/>
</dbReference>
<evidence type="ECO:0000259" key="8">
    <source>
        <dbReference type="Pfam" id="PF02441"/>
    </source>
</evidence>
<dbReference type="Gene3D" id="3.40.50.1950">
    <property type="entry name" value="Flavin prenyltransferase-like"/>
    <property type="match status" value="1"/>
</dbReference>
<feature type="binding site" evidence="7">
    <location>
        <position position="135"/>
    </location>
    <ligand>
        <name>FMN</name>
        <dbReference type="ChEBI" id="CHEBI:58210"/>
    </ligand>
</feature>
<evidence type="ECO:0000313" key="9">
    <source>
        <dbReference type="EMBL" id="PDO11698.1"/>
    </source>
</evidence>
<dbReference type="EC" id="2.5.1.129" evidence="7"/>
<dbReference type="AlphaFoldDB" id="A0A2A6E307"/>
<dbReference type="PANTHER" id="PTHR43374:SF1">
    <property type="entry name" value="FLAVIN PRENYLTRANSFERASE PAD1, MITOCHONDRIAL"/>
    <property type="match status" value="1"/>
</dbReference>
<protein>
    <recommendedName>
        <fullName evidence="7">Flavin prenyltransferase UbiX</fullName>
        <ecNumber evidence="7">2.5.1.129</ecNumber>
    </recommendedName>
</protein>
<evidence type="ECO:0000256" key="2">
    <source>
        <dbReference type="ARBA" id="ARBA00022630"/>
    </source>
</evidence>
<dbReference type="PANTHER" id="PTHR43374">
    <property type="entry name" value="FLAVIN PRENYLTRANSFERASE"/>
    <property type="match status" value="1"/>
</dbReference>